<protein>
    <submittedName>
        <fullName evidence="8">Serine/threonine protein phosphatase</fullName>
    </submittedName>
</protein>
<dbReference type="Gene3D" id="1.10.510.10">
    <property type="entry name" value="Transferase(Phosphotransferase) domain 1"/>
    <property type="match status" value="1"/>
</dbReference>
<dbReference type="Pfam" id="PF13672">
    <property type="entry name" value="PP2C_2"/>
    <property type="match status" value="1"/>
</dbReference>
<evidence type="ECO:0000256" key="2">
    <source>
        <dbReference type="ARBA" id="ARBA00022741"/>
    </source>
</evidence>
<keyword evidence="9" id="KW-1185">Reference proteome</keyword>
<name>A0A133XNE9_9RHOO</name>
<dbReference type="PROSITE" id="PS50011">
    <property type="entry name" value="PROTEIN_KINASE_DOM"/>
    <property type="match status" value="1"/>
</dbReference>
<dbReference type="PANTHER" id="PTHR43289">
    <property type="entry name" value="MITOGEN-ACTIVATED PROTEIN KINASE KINASE KINASE 20-RELATED"/>
    <property type="match status" value="1"/>
</dbReference>
<evidence type="ECO:0000313" key="8">
    <source>
        <dbReference type="EMBL" id="KXB32452.1"/>
    </source>
</evidence>
<gene>
    <name evidence="8" type="ORF">AT959_01840</name>
</gene>
<dbReference type="PANTHER" id="PTHR43289:SF34">
    <property type="entry name" value="SERINE_THREONINE-PROTEIN KINASE YBDM-RELATED"/>
    <property type="match status" value="1"/>
</dbReference>
<evidence type="ECO:0000259" key="7">
    <source>
        <dbReference type="PROSITE" id="PS51746"/>
    </source>
</evidence>
<dbReference type="InterPro" id="IPR001932">
    <property type="entry name" value="PPM-type_phosphatase-like_dom"/>
</dbReference>
<dbReference type="CDD" id="cd00143">
    <property type="entry name" value="PP2Cc"/>
    <property type="match status" value="1"/>
</dbReference>
<dbReference type="GO" id="GO:0005524">
    <property type="term" value="F:ATP binding"/>
    <property type="evidence" value="ECO:0007669"/>
    <property type="project" value="UniProtKB-KW"/>
</dbReference>
<dbReference type="STRING" id="281362.AT959_01840"/>
<dbReference type="AlphaFoldDB" id="A0A133XNE9"/>
<evidence type="ECO:0000256" key="3">
    <source>
        <dbReference type="ARBA" id="ARBA00022777"/>
    </source>
</evidence>
<dbReference type="EMBL" id="LODL01000005">
    <property type="protein sequence ID" value="KXB32452.1"/>
    <property type="molecule type" value="Genomic_DNA"/>
</dbReference>
<dbReference type="SUPFAM" id="SSF56112">
    <property type="entry name" value="Protein kinase-like (PK-like)"/>
    <property type="match status" value="1"/>
</dbReference>
<dbReference type="InterPro" id="IPR000719">
    <property type="entry name" value="Prot_kinase_dom"/>
</dbReference>
<keyword evidence="5" id="KW-0812">Transmembrane</keyword>
<dbReference type="CDD" id="cd14014">
    <property type="entry name" value="STKc_PknB_like"/>
    <property type="match status" value="1"/>
</dbReference>
<evidence type="ECO:0000256" key="1">
    <source>
        <dbReference type="ARBA" id="ARBA00022679"/>
    </source>
</evidence>
<sequence>MKNPDKNALRLAIGHASLTGPRERNEDYCGYATPEGLELENKGVIAAVADGIGGHKGGREAAEYTVRGLLADYFATPDTWGVPRAIETVTTALNRWVIAEAGRNAELTGMATTLSALVLRGRRYYTAHIGDSRIYRLQEGRLLCLTVDHTWEHPELNNVLSRAIGLDPRVLMDFADGDLAVDDRFLLVSDGVWGVLPDALMADVLLDHPEPQAAAAALTSLALAHGGHDNATAVVVDVLGLPPAGLRDSLESAASLPLPHRLKPGHTLDGLVVEEVLHDARETLLYRVRNPRNGQQLVLKTLQPGMEGDSGATAALLMEEWRARRVVSPFFPQVVPAEQRSCLYYLMTWHAGATLQARLDSGQHFPAGEVVRLGVALLRAIAALHRLDIVHRDIKTDNIHLGQDGVLRVLDLGVAISLGERKADEPIGQAGTPSYMAPELFEKPEPQPGHDLYAAGVVLYHLLTRKYPYGEIEPFQTPKFTEQLRPTRWRPEIPGWLENILLKAVSKEAKERFETAEEFILALERGATRPLAAPSRQALAQRNPLKLWKIVAALSIVLNFVLLLILLR</sequence>
<keyword evidence="4" id="KW-0067">ATP-binding</keyword>
<reference evidence="8 9" key="1">
    <citation type="submission" date="2015-12" db="EMBL/GenBank/DDBJ databases">
        <title>Nitrous oxide reduction kinetics distinguish bacteria harboring typical versus atypical NosZ.</title>
        <authorList>
            <person name="Yoon S."/>
            <person name="Nissen S."/>
            <person name="Park D."/>
            <person name="Sanford R.A."/>
            <person name="Loeffler F.E."/>
        </authorList>
    </citation>
    <scope>NUCLEOTIDE SEQUENCE [LARGE SCALE GENOMIC DNA]</scope>
    <source>
        <strain evidence="8 9">ATCC BAA-841</strain>
    </source>
</reference>
<feature type="transmembrane region" description="Helical" evidence="5">
    <location>
        <begin position="547"/>
        <end position="567"/>
    </location>
</feature>
<comment type="caution">
    <text evidence="8">The sequence shown here is derived from an EMBL/GenBank/DDBJ whole genome shotgun (WGS) entry which is preliminary data.</text>
</comment>
<keyword evidence="5" id="KW-1133">Transmembrane helix</keyword>
<dbReference type="InterPro" id="IPR036457">
    <property type="entry name" value="PPM-type-like_dom_sf"/>
</dbReference>
<evidence type="ECO:0000256" key="5">
    <source>
        <dbReference type="SAM" id="Phobius"/>
    </source>
</evidence>
<keyword evidence="3" id="KW-0418">Kinase</keyword>
<evidence type="ECO:0000256" key="4">
    <source>
        <dbReference type="ARBA" id="ARBA00022840"/>
    </source>
</evidence>
<keyword evidence="5" id="KW-0472">Membrane</keyword>
<dbReference type="SMART" id="SM00332">
    <property type="entry name" value="PP2Cc"/>
    <property type="match status" value="1"/>
</dbReference>
<keyword evidence="2" id="KW-0547">Nucleotide-binding</keyword>
<dbReference type="Gene3D" id="3.60.40.10">
    <property type="entry name" value="PPM-type phosphatase domain"/>
    <property type="match status" value="1"/>
</dbReference>
<dbReference type="SUPFAM" id="SSF81606">
    <property type="entry name" value="PP2C-like"/>
    <property type="match status" value="1"/>
</dbReference>
<feature type="domain" description="Protein kinase" evidence="6">
    <location>
        <begin position="271"/>
        <end position="532"/>
    </location>
</feature>
<evidence type="ECO:0000259" key="6">
    <source>
        <dbReference type="PROSITE" id="PS50011"/>
    </source>
</evidence>
<evidence type="ECO:0000313" key="9">
    <source>
        <dbReference type="Proteomes" id="UP000070186"/>
    </source>
</evidence>
<dbReference type="PROSITE" id="PS51746">
    <property type="entry name" value="PPM_2"/>
    <property type="match status" value="1"/>
</dbReference>
<dbReference type="RefSeq" id="WP_066879980.1">
    <property type="nucleotide sequence ID" value="NZ_LODL01000005.1"/>
</dbReference>
<dbReference type="Proteomes" id="UP000070186">
    <property type="component" value="Unassembled WGS sequence"/>
</dbReference>
<dbReference type="GO" id="GO:0004674">
    <property type="term" value="F:protein serine/threonine kinase activity"/>
    <property type="evidence" value="ECO:0007669"/>
    <property type="project" value="TreeGrafter"/>
</dbReference>
<organism evidence="8 9">
    <name type="scientific">Dechloromonas denitrificans</name>
    <dbReference type="NCBI Taxonomy" id="281362"/>
    <lineage>
        <taxon>Bacteria</taxon>
        <taxon>Pseudomonadati</taxon>
        <taxon>Pseudomonadota</taxon>
        <taxon>Betaproteobacteria</taxon>
        <taxon>Rhodocyclales</taxon>
        <taxon>Azonexaceae</taxon>
        <taxon>Dechloromonas</taxon>
    </lineage>
</organism>
<accession>A0A133XNE9</accession>
<dbReference type="SMART" id="SM00331">
    <property type="entry name" value="PP2C_SIG"/>
    <property type="match status" value="1"/>
</dbReference>
<feature type="domain" description="PPM-type phosphatase" evidence="7">
    <location>
        <begin position="12"/>
        <end position="238"/>
    </location>
</feature>
<dbReference type="Pfam" id="PF00069">
    <property type="entry name" value="Pkinase"/>
    <property type="match status" value="1"/>
</dbReference>
<keyword evidence="1" id="KW-0808">Transferase</keyword>
<dbReference type="SMART" id="SM00220">
    <property type="entry name" value="S_TKc"/>
    <property type="match status" value="1"/>
</dbReference>
<dbReference type="InterPro" id="IPR011009">
    <property type="entry name" value="Kinase-like_dom_sf"/>
</dbReference>
<proteinExistence type="predicted"/>